<dbReference type="Gene3D" id="3.80.10.10">
    <property type="entry name" value="Ribonuclease Inhibitor"/>
    <property type="match status" value="2"/>
</dbReference>
<proteinExistence type="predicted"/>
<evidence type="ECO:0000313" key="9">
    <source>
        <dbReference type="RefSeq" id="XP_013402928.1"/>
    </source>
</evidence>
<evidence type="ECO:0000256" key="3">
    <source>
        <dbReference type="SAM" id="MobiDB-lite"/>
    </source>
</evidence>
<feature type="chain" id="PRO_5014545858" evidence="5">
    <location>
        <begin position="25"/>
        <end position="478"/>
    </location>
</feature>
<keyword evidence="2" id="KW-0677">Repeat</keyword>
<dbReference type="RefSeq" id="XP_013402927.1">
    <property type="nucleotide sequence ID" value="XM_013547473.2"/>
</dbReference>
<accession>A0A1S3IXJ5</accession>
<feature type="compositionally biased region" description="Basic and acidic residues" evidence="3">
    <location>
        <begin position="394"/>
        <end position="404"/>
    </location>
</feature>
<keyword evidence="4" id="KW-1133">Transmembrane helix</keyword>
<dbReference type="SMART" id="SM00369">
    <property type="entry name" value="LRR_TYP"/>
    <property type="match status" value="6"/>
</dbReference>
<feature type="region of interest" description="Disordered" evidence="3">
    <location>
        <begin position="459"/>
        <end position="478"/>
    </location>
</feature>
<dbReference type="RefSeq" id="XP_013402925.1">
    <property type="nucleotide sequence ID" value="XM_013547471.1"/>
</dbReference>
<feature type="signal peptide" evidence="5">
    <location>
        <begin position="1"/>
        <end position="24"/>
    </location>
</feature>
<sequence>MHIITVDMLAYMEIILIIAMTTQAQPPCPWSGICICNSTMNQPVNQGEIRYSVNCTLRRLKTIPTPGISHSLTYELIDFSHNNITFLQDGAFLGLFPARRIVRLSLTHNQISYIHRNAFAILQYKLDYLFLDYNHLTTVPGEAVRHLEALSELHLSFNKINTFPGMTFQGNMESLEELKLQNNQLTSLPTNALQGLPNIFRDLDIRYNNISTLNICTVAGFPNLQYVKMDGNQLSCTCDLKWMIDRGVKLQISASTPVYCIQGEDFRASPENLRCGAPPDCGSLSNPATTMEQTTPGLVKTTTTVTVATNESSSTGTKDNTVVIHVHVIIIFLVIGVVIIVTVVIVAVVVICRMRRKQQTMTNRGQGQTETESGESDPLKGEGHQMPPANSKTNETEPLTREPGYEQPVSHDASPQHVYTQLRTLPPVPVSNEAGEAQYEVMHSPDQPVYVNDYSYCDDVDPNAPQTGNKPEYLELLP</sequence>
<evidence type="ECO:0000313" key="6">
    <source>
        <dbReference type="Proteomes" id="UP000085678"/>
    </source>
</evidence>
<keyword evidence="4" id="KW-0812">Transmembrane</keyword>
<dbReference type="Pfam" id="PF13855">
    <property type="entry name" value="LRR_8"/>
    <property type="match status" value="2"/>
</dbReference>
<dbReference type="PANTHER" id="PTHR24366">
    <property type="entry name" value="IG(IMMUNOGLOBULIN) AND LRR(LEUCINE RICH REPEAT) DOMAINS"/>
    <property type="match status" value="1"/>
</dbReference>
<dbReference type="InterPro" id="IPR001611">
    <property type="entry name" value="Leu-rich_rpt"/>
</dbReference>
<gene>
    <name evidence="7 8 9 10" type="primary">LOC106168434</name>
</gene>
<feature type="transmembrane region" description="Helical" evidence="4">
    <location>
        <begin position="322"/>
        <end position="351"/>
    </location>
</feature>
<dbReference type="Proteomes" id="UP000085678">
    <property type="component" value="Unplaced"/>
</dbReference>
<dbReference type="RefSeq" id="XP_013402929.1">
    <property type="nucleotide sequence ID" value="XM_013547475.1"/>
</dbReference>
<dbReference type="AlphaFoldDB" id="A0A1S3IXJ5"/>
<dbReference type="PROSITE" id="PS51450">
    <property type="entry name" value="LRR"/>
    <property type="match status" value="1"/>
</dbReference>
<evidence type="ECO:0000313" key="8">
    <source>
        <dbReference type="RefSeq" id="XP_013402927.1"/>
    </source>
</evidence>
<evidence type="ECO:0000256" key="5">
    <source>
        <dbReference type="SAM" id="SignalP"/>
    </source>
</evidence>
<keyword evidence="5" id="KW-0732">Signal</keyword>
<evidence type="ECO:0000313" key="7">
    <source>
        <dbReference type="RefSeq" id="XP_013402925.1"/>
    </source>
</evidence>
<keyword evidence="1" id="KW-0433">Leucine-rich repeat</keyword>
<dbReference type="KEGG" id="lak:106168434"/>
<dbReference type="RefSeq" id="XP_013402928.1">
    <property type="nucleotide sequence ID" value="XM_013547474.1"/>
</dbReference>
<feature type="region of interest" description="Disordered" evidence="3">
    <location>
        <begin position="358"/>
        <end position="434"/>
    </location>
</feature>
<evidence type="ECO:0000256" key="1">
    <source>
        <dbReference type="ARBA" id="ARBA00022614"/>
    </source>
</evidence>
<dbReference type="OMA" id="HFFLEAN"/>
<protein>
    <submittedName>
        <fullName evidence="7 8">Slit homolog 1 protein</fullName>
    </submittedName>
</protein>
<evidence type="ECO:0000256" key="4">
    <source>
        <dbReference type="SAM" id="Phobius"/>
    </source>
</evidence>
<evidence type="ECO:0000256" key="2">
    <source>
        <dbReference type="ARBA" id="ARBA00022737"/>
    </source>
</evidence>
<dbReference type="STRING" id="7574.A0A1S3IXJ5"/>
<reference evidence="7 8" key="1">
    <citation type="submission" date="2025-04" db="UniProtKB">
        <authorList>
            <consortium name="RefSeq"/>
        </authorList>
    </citation>
    <scope>IDENTIFICATION</scope>
    <source>
        <tissue evidence="7 8">Gonads</tissue>
    </source>
</reference>
<evidence type="ECO:0000313" key="10">
    <source>
        <dbReference type="RefSeq" id="XP_013402929.1"/>
    </source>
</evidence>
<dbReference type="InterPro" id="IPR003591">
    <property type="entry name" value="Leu-rich_rpt_typical-subtyp"/>
</dbReference>
<organism evidence="6 8">
    <name type="scientific">Lingula anatina</name>
    <name type="common">Brachiopod</name>
    <name type="synonym">Lingula unguis</name>
    <dbReference type="NCBI Taxonomy" id="7574"/>
    <lineage>
        <taxon>Eukaryota</taxon>
        <taxon>Metazoa</taxon>
        <taxon>Spiralia</taxon>
        <taxon>Lophotrochozoa</taxon>
        <taxon>Brachiopoda</taxon>
        <taxon>Linguliformea</taxon>
        <taxon>Lingulata</taxon>
        <taxon>Lingulida</taxon>
        <taxon>Linguloidea</taxon>
        <taxon>Lingulidae</taxon>
        <taxon>Lingula</taxon>
    </lineage>
</organism>
<name>A0A1S3IXJ5_LINAN</name>
<keyword evidence="6" id="KW-1185">Reference proteome</keyword>
<feature type="compositionally biased region" description="Polar residues" evidence="3">
    <location>
        <begin position="359"/>
        <end position="371"/>
    </location>
</feature>
<dbReference type="InterPro" id="IPR032675">
    <property type="entry name" value="LRR_dom_sf"/>
</dbReference>
<dbReference type="GeneID" id="106168434"/>
<keyword evidence="4" id="KW-0472">Membrane</keyword>
<dbReference type="PANTHER" id="PTHR24366:SF170">
    <property type="entry name" value="RE50361P"/>
    <property type="match status" value="1"/>
</dbReference>
<dbReference type="OrthoDB" id="2151624at2759"/>
<dbReference type="SUPFAM" id="SSF52058">
    <property type="entry name" value="L domain-like"/>
    <property type="match status" value="1"/>
</dbReference>